<dbReference type="EMBL" id="JAODUP010000193">
    <property type="protein sequence ID" value="KAK2157332.1"/>
    <property type="molecule type" value="Genomic_DNA"/>
</dbReference>
<dbReference type="AlphaFoldDB" id="A0AAD9JQJ0"/>
<reference evidence="2" key="1">
    <citation type="journal article" date="2023" name="Mol. Biol. Evol.">
        <title>Third-Generation Sequencing Reveals the Adaptive Role of the Epigenome in Three Deep-Sea Polychaetes.</title>
        <authorList>
            <person name="Perez M."/>
            <person name="Aroh O."/>
            <person name="Sun Y."/>
            <person name="Lan Y."/>
            <person name="Juniper S.K."/>
            <person name="Young C.R."/>
            <person name="Angers B."/>
            <person name="Qian P.Y."/>
        </authorList>
    </citation>
    <scope>NUCLEOTIDE SEQUENCE</scope>
    <source>
        <strain evidence="2">P08H-3</strain>
    </source>
</reference>
<feature type="region of interest" description="Disordered" evidence="1">
    <location>
        <begin position="1"/>
        <end position="26"/>
    </location>
</feature>
<organism evidence="2 3">
    <name type="scientific">Paralvinella palmiformis</name>
    <dbReference type="NCBI Taxonomy" id="53620"/>
    <lineage>
        <taxon>Eukaryota</taxon>
        <taxon>Metazoa</taxon>
        <taxon>Spiralia</taxon>
        <taxon>Lophotrochozoa</taxon>
        <taxon>Annelida</taxon>
        <taxon>Polychaeta</taxon>
        <taxon>Sedentaria</taxon>
        <taxon>Canalipalpata</taxon>
        <taxon>Terebellida</taxon>
        <taxon>Terebelliformia</taxon>
        <taxon>Alvinellidae</taxon>
        <taxon>Paralvinella</taxon>
    </lineage>
</organism>
<accession>A0AAD9JQJ0</accession>
<feature type="compositionally biased region" description="Basic residues" evidence="1">
    <location>
        <begin position="142"/>
        <end position="164"/>
    </location>
</feature>
<name>A0AAD9JQJ0_9ANNE</name>
<sequence>MKNQLADAASDMSGTLLGPSGEVPRDQMHINLLGSSHTQSTTNNSCVTFNTIGDGSSGPPYDRNHVTGASSSSSSMTHYPKETLNPPPSPITDGSIFTGIDDIGSSNSLVTDLYSPFKLADIPPFPTPCSTDACDDSEPAHRSTRRKTRLHSHGHSHPRSHHSHAQQVHFDSDPLCPPPPTPRSDLSCPPSPSTERSFYNPYPPPPSPVGSSEC</sequence>
<evidence type="ECO:0000256" key="1">
    <source>
        <dbReference type="SAM" id="MobiDB-lite"/>
    </source>
</evidence>
<dbReference type="Proteomes" id="UP001208570">
    <property type="component" value="Unassembled WGS sequence"/>
</dbReference>
<evidence type="ECO:0000313" key="2">
    <source>
        <dbReference type="EMBL" id="KAK2157332.1"/>
    </source>
</evidence>
<keyword evidence="3" id="KW-1185">Reference proteome</keyword>
<proteinExistence type="predicted"/>
<comment type="caution">
    <text evidence="2">The sequence shown here is derived from an EMBL/GenBank/DDBJ whole genome shotgun (WGS) entry which is preliminary data.</text>
</comment>
<gene>
    <name evidence="2" type="ORF">LSH36_193g05041</name>
</gene>
<evidence type="ECO:0000313" key="3">
    <source>
        <dbReference type="Proteomes" id="UP001208570"/>
    </source>
</evidence>
<feature type="region of interest" description="Disordered" evidence="1">
    <location>
        <begin position="54"/>
        <end position="97"/>
    </location>
</feature>
<protein>
    <submittedName>
        <fullName evidence="2">Uncharacterized protein</fullName>
    </submittedName>
</protein>
<feature type="region of interest" description="Disordered" evidence="1">
    <location>
        <begin position="130"/>
        <end position="214"/>
    </location>
</feature>